<dbReference type="PRINTS" id="PR00237">
    <property type="entry name" value="GPCRRHODOPSN"/>
</dbReference>
<evidence type="ECO:0000256" key="6">
    <source>
        <dbReference type="ARBA" id="ARBA00022692"/>
    </source>
</evidence>
<comment type="similarity">
    <text evidence="17">Belongs to the G-protein coupled receptor 1 family.</text>
</comment>
<dbReference type="PANTHER" id="PTHR46099:SF2">
    <property type="entry name" value="ENDOTHELIN-1 RECEPTOR"/>
    <property type="match status" value="1"/>
</dbReference>
<evidence type="ECO:0000256" key="11">
    <source>
        <dbReference type="ARBA" id="ARBA00023157"/>
    </source>
</evidence>
<dbReference type="PROSITE" id="PS00237">
    <property type="entry name" value="G_PROTEIN_RECEP_F1_1"/>
    <property type="match status" value="1"/>
</dbReference>
<evidence type="ECO:0000256" key="9">
    <source>
        <dbReference type="ARBA" id="ARBA00023040"/>
    </source>
</evidence>
<dbReference type="GO" id="GO:0042310">
    <property type="term" value="P:vasoconstriction"/>
    <property type="evidence" value="ECO:0007669"/>
    <property type="project" value="InterPro"/>
</dbReference>
<dbReference type="InterPro" id="IPR051193">
    <property type="entry name" value="GPCR_endothelin_rcpt"/>
</dbReference>
<evidence type="ECO:0000256" key="17">
    <source>
        <dbReference type="RuleBase" id="RU000688"/>
    </source>
</evidence>
<evidence type="ECO:0000256" key="13">
    <source>
        <dbReference type="ARBA" id="ARBA00023180"/>
    </source>
</evidence>
<dbReference type="InterPro" id="IPR000276">
    <property type="entry name" value="GPCR_Rhodpsn"/>
</dbReference>
<dbReference type="PRINTS" id="PR00570">
    <property type="entry name" value="ENDOTHELINAR"/>
</dbReference>
<evidence type="ECO:0000256" key="2">
    <source>
        <dbReference type="ARBA" id="ARBA00011811"/>
    </source>
</evidence>
<keyword evidence="11" id="KW-1015">Disulfide bond</keyword>
<keyword evidence="14 17" id="KW-0807">Transducer</keyword>
<keyword evidence="5" id="KW-0597">Phosphoprotein</keyword>
<dbReference type="GO" id="GO:0005886">
    <property type="term" value="C:plasma membrane"/>
    <property type="evidence" value="ECO:0007669"/>
    <property type="project" value="UniProtKB-SubCell"/>
</dbReference>
<dbReference type="SUPFAM" id="SSF81321">
    <property type="entry name" value="Family A G protein-coupled receptor-like"/>
    <property type="match status" value="1"/>
</dbReference>
<protein>
    <recommendedName>
        <fullName evidence="3">Endothelin-1 receptor</fullName>
    </recommendedName>
    <alternativeName>
        <fullName evidence="16">Endothelin receptor type A</fullName>
    </alternativeName>
</protein>
<dbReference type="GO" id="GO:0048484">
    <property type="term" value="P:enteric nervous system development"/>
    <property type="evidence" value="ECO:0007669"/>
    <property type="project" value="InterPro"/>
</dbReference>
<keyword evidence="7" id="KW-0732">Signal</keyword>
<comment type="subcellular location">
    <subcellularLocation>
        <location evidence="1">Cell membrane</location>
        <topology evidence="1">Multi-pass membrane protein</topology>
    </subcellularLocation>
</comment>
<evidence type="ECO:0000256" key="10">
    <source>
        <dbReference type="ARBA" id="ARBA00023136"/>
    </source>
</evidence>
<evidence type="ECO:0000256" key="12">
    <source>
        <dbReference type="ARBA" id="ARBA00023170"/>
    </source>
</evidence>
<keyword evidence="8 18" id="KW-1133">Transmembrane helix</keyword>
<feature type="domain" description="G-protein coupled receptors family 1 profile" evidence="19">
    <location>
        <begin position="1"/>
        <end position="159"/>
    </location>
</feature>
<dbReference type="GO" id="GO:0004962">
    <property type="term" value="F:endothelin receptor activity"/>
    <property type="evidence" value="ECO:0007669"/>
    <property type="project" value="InterPro"/>
</dbReference>
<evidence type="ECO:0000256" key="3">
    <source>
        <dbReference type="ARBA" id="ARBA00013809"/>
    </source>
</evidence>
<evidence type="ECO:0000256" key="5">
    <source>
        <dbReference type="ARBA" id="ARBA00022553"/>
    </source>
</evidence>
<comment type="subunit">
    <text evidence="2">Interacts with HDAC7 and KAT5.</text>
</comment>
<dbReference type="PRINTS" id="PR00366">
    <property type="entry name" value="ENDOTHELINR"/>
</dbReference>
<proteinExistence type="inferred from homology"/>
<comment type="function">
    <text evidence="15">Receptor for endothelin-1. Mediates its action by association with G proteins that activate a phosphatidylinositol-calcium second messenger system. The rank order of binding affinities for ET-A is: ET1 &gt; ET2 &gt;&gt; ET3.</text>
</comment>
<evidence type="ECO:0000256" key="15">
    <source>
        <dbReference type="ARBA" id="ARBA00025187"/>
    </source>
</evidence>
<dbReference type="GO" id="GO:0048066">
    <property type="term" value="P:developmental pigmentation"/>
    <property type="evidence" value="ECO:0007669"/>
    <property type="project" value="TreeGrafter"/>
</dbReference>
<dbReference type="PANTHER" id="PTHR46099">
    <property type="entry name" value="G_PROTEIN_RECEP_F1_2 DOMAIN-CONTAINING PROTEIN"/>
    <property type="match status" value="1"/>
</dbReference>
<dbReference type="PROSITE" id="PS50262">
    <property type="entry name" value="G_PROTEIN_RECEP_F1_2"/>
    <property type="match status" value="1"/>
</dbReference>
<dbReference type="InterPro" id="IPR002175">
    <property type="entry name" value="ETA_rcpt"/>
</dbReference>
<dbReference type="Gene3D" id="1.20.1070.10">
    <property type="entry name" value="Rhodopsin 7-helix transmembrane proteins"/>
    <property type="match status" value="1"/>
</dbReference>
<sequence>MVILLAGRWPSDHNDFGVFLCKLFPFLQKSSVGITVLNLCALSVDRYRAVASWSRVQGIGIPLITAIEIVSIWVLSFILAIPEAIGFVMVPFEYRGEQYRTCMLNATTKFMEVLSICTVHPPYPGQHYKDMLKLRINKLGREAPSFTVLICLEGNVGLV</sequence>
<dbReference type="Proteomes" id="UP001488838">
    <property type="component" value="Unassembled WGS sequence"/>
</dbReference>
<evidence type="ECO:0000259" key="19">
    <source>
        <dbReference type="PROSITE" id="PS50262"/>
    </source>
</evidence>
<evidence type="ECO:0000313" key="21">
    <source>
        <dbReference type="Proteomes" id="UP001488838"/>
    </source>
</evidence>
<feature type="transmembrane region" description="Helical" evidence="18">
    <location>
        <begin position="59"/>
        <end position="81"/>
    </location>
</feature>
<keyword evidence="9 17" id="KW-0297">G-protein coupled receptor</keyword>
<keyword evidence="10 18" id="KW-0472">Membrane</keyword>
<evidence type="ECO:0000256" key="16">
    <source>
        <dbReference type="ARBA" id="ARBA00030983"/>
    </source>
</evidence>
<evidence type="ECO:0000256" key="8">
    <source>
        <dbReference type="ARBA" id="ARBA00022989"/>
    </source>
</evidence>
<evidence type="ECO:0000256" key="4">
    <source>
        <dbReference type="ARBA" id="ARBA00022475"/>
    </source>
</evidence>
<reference evidence="20 21" key="1">
    <citation type="journal article" date="2023" name="bioRxiv">
        <title>Conserved and derived expression patterns and positive selection on dental genes reveal complex evolutionary context of ever-growing rodent molars.</title>
        <authorList>
            <person name="Calamari Z.T."/>
            <person name="Song A."/>
            <person name="Cohen E."/>
            <person name="Akter M."/>
            <person name="Roy R.D."/>
            <person name="Hallikas O."/>
            <person name="Christensen M.M."/>
            <person name="Li P."/>
            <person name="Marangoni P."/>
            <person name="Jernvall J."/>
            <person name="Klein O.D."/>
        </authorList>
    </citation>
    <scope>NUCLEOTIDE SEQUENCE [LARGE SCALE GENOMIC DNA]</scope>
    <source>
        <strain evidence="20">V071</strain>
    </source>
</reference>
<evidence type="ECO:0000256" key="1">
    <source>
        <dbReference type="ARBA" id="ARBA00004651"/>
    </source>
</evidence>
<evidence type="ECO:0000256" key="18">
    <source>
        <dbReference type="SAM" id="Phobius"/>
    </source>
</evidence>
<keyword evidence="6 17" id="KW-0812">Transmembrane</keyword>
<keyword evidence="12 17" id="KW-0675">Receptor</keyword>
<evidence type="ECO:0000256" key="14">
    <source>
        <dbReference type="ARBA" id="ARBA00023224"/>
    </source>
</evidence>
<gene>
    <name evidence="20" type="ORF">U0070_002057</name>
</gene>
<dbReference type="Pfam" id="PF00001">
    <property type="entry name" value="7tm_1"/>
    <property type="match status" value="1"/>
</dbReference>
<keyword evidence="21" id="KW-1185">Reference proteome</keyword>
<keyword evidence="13" id="KW-0325">Glycoprotein</keyword>
<keyword evidence="4" id="KW-1003">Cell membrane</keyword>
<comment type="caution">
    <text evidence="20">The sequence shown here is derived from an EMBL/GenBank/DDBJ whole genome shotgun (WGS) entry which is preliminary data.</text>
</comment>
<dbReference type="InterPro" id="IPR017452">
    <property type="entry name" value="GPCR_Rhodpsn_7TM"/>
</dbReference>
<dbReference type="AlphaFoldDB" id="A0AAW0HVF7"/>
<dbReference type="EMBL" id="JBBHLL010000310">
    <property type="protein sequence ID" value="KAK7806187.1"/>
    <property type="molecule type" value="Genomic_DNA"/>
</dbReference>
<accession>A0AAW0HVF7</accession>
<evidence type="ECO:0000313" key="20">
    <source>
        <dbReference type="EMBL" id="KAK7806187.1"/>
    </source>
</evidence>
<dbReference type="InterPro" id="IPR000499">
    <property type="entry name" value="Endthln_rcpt"/>
</dbReference>
<organism evidence="20 21">
    <name type="scientific">Myodes glareolus</name>
    <name type="common">Bank vole</name>
    <name type="synonym">Clethrionomys glareolus</name>
    <dbReference type="NCBI Taxonomy" id="447135"/>
    <lineage>
        <taxon>Eukaryota</taxon>
        <taxon>Metazoa</taxon>
        <taxon>Chordata</taxon>
        <taxon>Craniata</taxon>
        <taxon>Vertebrata</taxon>
        <taxon>Euteleostomi</taxon>
        <taxon>Mammalia</taxon>
        <taxon>Eutheria</taxon>
        <taxon>Euarchontoglires</taxon>
        <taxon>Glires</taxon>
        <taxon>Rodentia</taxon>
        <taxon>Myomorpha</taxon>
        <taxon>Muroidea</taxon>
        <taxon>Cricetidae</taxon>
        <taxon>Arvicolinae</taxon>
        <taxon>Myodes</taxon>
    </lineage>
</organism>
<name>A0AAW0HVF7_MYOGA</name>
<dbReference type="GO" id="GO:0008217">
    <property type="term" value="P:regulation of blood pressure"/>
    <property type="evidence" value="ECO:0007669"/>
    <property type="project" value="InterPro"/>
</dbReference>
<evidence type="ECO:0000256" key="7">
    <source>
        <dbReference type="ARBA" id="ARBA00022729"/>
    </source>
</evidence>